<dbReference type="PROSITE" id="PS00086">
    <property type="entry name" value="CYTOCHROME_P450"/>
    <property type="match status" value="1"/>
</dbReference>
<evidence type="ECO:0000256" key="3">
    <source>
        <dbReference type="ARBA" id="ARBA00022723"/>
    </source>
</evidence>
<dbReference type="CDD" id="cd11063">
    <property type="entry name" value="CYP52"/>
    <property type="match status" value="1"/>
</dbReference>
<dbReference type="InterPro" id="IPR001128">
    <property type="entry name" value="Cyt_P450"/>
</dbReference>
<dbReference type="GO" id="GO:0005506">
    <property type="term" value="F:iron ion binding"/>
    <property type="evidence" value="ECO:0007669"/>
    <property type="project" value="InterPro"/>
</dbReference>
<dbReference type="Proteomes" id="UP001280581">
    <property type="component" value="Unassembled WGS sequence"/>
</dbReference>
<keyword evidence="4 8" id="KW-0560">Oxidoreductase</keyword>
<accession>A0AAN6LYH0</accession>
<reference evidence="9 10" key="1">
    <citation type="submission" date="2021-02" db="EMBL/GenBank/DDBJ databases">
        <title>Genome assembly of Pseudopithomyces chartarum.</title>
        <authorList>
            <person name="Jauregui R."/>
            <person name="Singh J."/>
            <person name="Voisey C."/>
        </authorList>
    </citation>
    <scope>NUCLEOTIDE SEQUENCE [LARGE SCALE GENOMIC DNA]</scope>
    <source>
        <strain evidence="9 10">AGR01</strain>
    </source>
</reference>
<dbReference type="PANTHER" id="PTHR24287:SF5">
    <property type="entry name" value="P450, PUTATIVE (EUROFUNG)-RELATED"/>
    <property type="match status" value="1"/>
</dbReference>
<evidence type="ECO:0000256" key="2">
    <source>
        <dbReference type="ARBA" id="ARBA00010617"/>
    </source>
</evidence>
<keyword evidence="7 8" id="KW-0349">Heme</keyword>
<sequence length="563" mass="63961">MCALRAINGFPATERAAVTGHPIESLERGAISGTPLPDSPAASRVVTHLCVREILVALVPRFLSPRGLLVLYIVYTTFAKLSYNAKLRKLGARAPIRGAWLPLQLDLAYSIIKAALDDRMYEFWEHTFRNYSRNGCYTIESGIGERVIMTADPENIKAILATQFKDYGKGEQFHKDFEDFLGDGIFNADGQIWHNSRQLIRPQFIKDRLSDIDIFEEHVQKLMVKLGEGEVDMMDMFFRFTLDAATHFLLGSDIGSLEHPQTAFADAFGRVQHIQSLIARIGQVQSPLNKFIPRRRMGFYTSLKIMDDFVNNYIEKALALSPDELEEKGKHDSGYTFLHAIAGYTRDRKVLRDQLVSILLAGRDTTACTLTWAIYEMSRQPHIIAKLRQEIIQQVGLERQPTYQDLKDMKYLSHIINETLRLYPVVPYNVRVALHDTTLPVGGGPDGTQPIAILKNTPIGYSTLVMQRRHDLYPPPETGFPAVDEFCPERWNNWTPKSWTYVPFNGGPRICIGQQFALTEMGYTLVRLFQRFETVENRMGGQLAGMHSDIVLQPSNVVKVMFR</sequence>
<dbReference type="InterPro" id="IPR017972">
    <property type="entry name" value="Cyt_P450_CS"/>
</dbReference>
<keyword evidence="5 7" id="KW-0408">Iron</keyword>
<evidence type="ECO:0000256" key="6">
    <source>
        <dbReference type="ARBA" id="ARBA00023033"/>
    </source>
</evidence>
<dbReference type="PANTHER" id="PTHR24287">
    <property type="entry name" value="P450, PUTATIVE (EUROFUNG)-RELATED"/>
    <property type="match status" value="1"/>
</dbReference>
<dbReference type="SUPFAM" id="SSF48264">
    <property type="entry name" value="Cytochrome P450"/>
    <property type="match status" value="1"/>
</dbReference>
<dbReference type="AlphaFoldDB" id="A0AAN6LYH0"/>
<keyword evidence="6 8" id="KW-0503">Monooxygenase</keyword>
<evidence type="ECO:0000313" key="9">
    <source>
        <dbReference type="EMBL" id="KAK3207989.1"/>
    </source>
</evidence>
<dbReference type="Pfam" id="PF00067">
    <property type="entry name" value="p450"/>
    <property type="match status" value="1"/>
</dbReference>
<feature type="binding site" description="axial binding residue" evidence="7">
    <location>
        <position position="511"/>
    </location>
    <ligand>
        <name>heme</name>
        <dbReference type="ChEBI" id="CHEBI:30413"/>
    </ligand>
    <ligandPart>
        <name>Fe</name>
        <dbReference type="ChEBI" id="CHEBI:18248"/>
    </ligandPart>
</feature>
<dbReference type="PRINTS" id="PR00385">
    <property type="entry name" value="P450"/>
</dbReference>
<gene>
    <name evidence="9" type="ORF">GRF29_96g1076148</name>
</gene>
<comment type="similarity">
    <text evidence="2 8">Belongs to the cytochrome P450 family.</text>
</comment>
<dbReference type="EMBL" id="WVTA01000008">
    <property type="protein sequence ID" value="KAK3207989.1"/>
    <property type="molecule type" value="Genomic_DNA"/>
</dbReference>
<keyword evidence="3 7" id="KW-0479">Metal-binding</keyword>
<organism evidence="9 10">
    <name type="scientific">Pseudopithomyces chartarum</name>
    <dbReference type="NCBI Taxonomy" id="1892770"/>
    <lineage>
        <taxon>Eukaryota</taxon>
        <taxon>Fungi</taxon>
        <taxon>Dikarya</taxon>
        <taxon>Ascomycota</taxon>
        <taxon>Pezizomycotina</taxon>
        <taxon>Dothideomycetes</taxon>
        <taxon>Pleosporomycetidae</taxon>
        <taxon>Pleosporales</taxon>
        <taxon>Massarineae</taxon>
        <taxon>Didymosphaeriaceae</taxon>
        <taxon>Pseudopithomyces</taxon>
    </lineage>
</organism>
<evidence type="ECO:0000256" key="4">
    <source>
        <dbReference type="ARBA" id="ARBA00023002"/>
    </source>
</evidence>
<dbReference type="GO" id="GO:0020037">
    <property type="term" value="F:heme binding"/>
    <property type="evidence" value="ECO:0007669"/>
    <property type="project" value="InterPro"/>
</dbReference>
<dbReference type="InterPro" id="IPR036396">
    <property type="entry name" value="Cyt_P450_sf"/>
</dbReference>
<dbReference type="GO" id="GO:0004497">
    <property type="term" value="F:monooxygenase activity"/>
    <property type="evidence" value="ECO:0007669"/>
    <property type="project" value="UniProtKB-KW"/>
</dbReference>
<evidence type="ECO:0000256" key="1">
    <source>
        <dbReference type="ARBA" id="ARBA00001971"/>
    </source>
</evidence>
<evidence type="ECO:0000313" key="10">
    <source>
        <dbReference type="Proteomes" id="UP001280581"/>
    </source>
</evidence>
<protein>
    <submittedName>
        <fullName evidence="9">Uncharacterized protein</fullName>
    </submittedName>
</protein>
<comment type="cofactor">
    <cofactor evidence="1 7">
        <name>heme</name>
        <dbReference type="ChEBI" id="CHEBI:30413"/>
    </cofactor>
</comment>
<dbReference type="PRINTS" id="PR00463">
    <property type="entry name" value="EP450I"/>
</dbReference>
<evidence type="ECO:0000256" key="8">
    <source>
        <dbReference type="RuleBase" id="RU000461"/>
    </source>
</evidence>
<keyword evidence="10" id="KW-1185">Reference proteome</keyword>
<evidence type="ECO:0000256" key="7">
    <source>
        <dbReference type="PIRSR" id="PIRSR602401-1"/>
    </source>
</evidence>
<comment type="caution">
    <text evidence="9">The sequence shown here is derived from an EMBL/GenBank/DDBJ whole genome shotgun (WGS) entry which is preliminary data.</text>
</comment>
<dbReference type="Gene3D" id="1.10.630.10">
    <property type="entry name" value="Cytochrome P450"/>
    <property type="match status" value="1"/>
</dbReference>
<name>A0AAN6LYH0_9PLEO</name>
<evidence type="ECO:0000256" key="5">
    <source>
        <dbReference type="ARBA" id="ARBA00023004"/>
    </source>
</evidence>
<dbReference type="InterPro" id="IPR047146">
    <property type="entry name" value="Cyt_P450_E_CYP52_fungi"/>
</dbReference>
<proteinExistence type="inferred from homology"/>
<dbReference type="GO" id="GO:0016705">
    <property type="term" value="F:oxidoreductase activity, acting on paired donors, with incorporation or reduction of molecular oxygen"/>
    <property type="evidence" value="ECO:0007669"/>
    <property type="project" value="InterPro"/>
</dbReference>
<dbReference type="InterPro" id="IPR002401">
    <property type="entry name" value="Cyt_P450_E_grp-I"/>
</dbReference>